<proteinExistence type="predicted"/>
<sequence length="94" mass="10930">MITMTCKIYTKTITMYQFITLTTLLTERLKETQNCTYKVFLHRYDQTVQRSDLAGLYRKNPAFCAFRQLASTHSLLFPFGPNGQTTTSHEELIP</sequence>
<dbReference type="EMBL" id="GBXM01010478">
    <property type="protein sequence ID" value="JAH98099.1"/>
    <property type="molecule type" value="Transcribed_RNA"/>
</dbReference>
<protein>
    <submittedName>
        <fullName evidence="1">Uncharacterized protein</fullName>
    </submittedName>
</protein>
<accession>A0A0E9X662</accession>
<evidence type="ECO:0000313" key="1">
    <source>
        <dbReference type="EMBL" id="JAH98099.1"/>
    </source>
</evidence>
<dbReference type="AlphaFoldDB" id="A0A0E9X662"/>
<organism evidence="1">
    <name type="scientific">Anguilla anguilla</name>
    <name type="common">European freshwater eel</name>
    <name type="synonym">Muraena anguilla</name>
    <dbReference type="NCBI Taxonomy" id="7936"/>
    <lineage>
        <taxon>Eukaryota</taxon>
        <taxon>Metazoa</taxon>
        <taxon>Chordata</taxon>
        <taxon>Craniata</taxon>
        <taxon>Vertebrata</taxon>
        <taxon>Euteleostomi</taxon>
        <taxon>Actinopterygii</taxon>
        <taxon>Neopterygii</taxon>
        <taxon>Teleostei</taxon>
        <taxon>Anguilliformes</taxon>
        <taxon>Anguillidae</taxon>
        <taxon>Anguilla</taxon>
    </lineage>
</organism>
<reference evidence="1" key="1">
    <citation type="submission" date="2014-11" db="EMBL/GenBank/DDBJ databases">
        <authorList>
            <person name="Amaro Gonzalez C."/>
        </authorList>
    </citation>
    <scope>NUCLEOTIDE SEQUENCE</scope>
</reference>
<reference evidence="1" key="2">
    <citation type="journal article" date="2015" name="Fish Shellfish Immunol.">
        <title>Early steps in the European eel (Anguilla anguilla)-Vibrio vulnificus interaction in the gills: Role of the RtxA13 toxin.</title>
        <authorList>
            <person name="Callol A."/>
            <person name="Pajuelo D."/>
            <person name="Ebbesson L."/>
            <person name="Teles M."/>
            <person name="MacKenzie S."/>
            <person name="Amaro C."/>
        </authorList>
    </citation>
    <scope>NUCLEOTIDE SEQUENCE</scope>
</reference>
<name>A0A0E9X662_ANGAN</name>